<name>A0A173TP03_9FIRM</name>
<evidence type="ECO:0000313" key="4">
    <source>
        <dbReference type="Proteomes" id="UP000095453"/>
    </source>
</evidence>
<dbReference type="Proteomes" id="UP000095453">
    <property type="component" value="Unassembled WGS sequence"/>
</dbReference>
<sequence length="201" mass="22907">MANGIYIEIKKRILDAEEGSIFVTSDFTDIATTTTVRKCLGRQVEEKNIRRIIDGVYEKPVYSNLLREYVPANPEKVAYAIARGFHWTIAPCGDVALNKLGLSTQVPVVWSYISDGPYRKFSWDNITLSFKHRANREISYMSETTTLVVEALKTLGKDRVDDGIILSLRNRLPREEKKKMLVEATGVSEWIYTVIRKVCAE</sequence>
<dbReference type="AlphaFoldDB" id="A0A173TP03"/>
<dbReference type="EMBL" id="QSFX01000007">
    <property type="protein sequence ID" value="RHA90048.1"/>
    <property type="molecule type" value="Genomic_DNA"/>
</dbReference>
<evidence type="ECO:0000313" key="3">
    <source>
        <dbReference type="EMBL" id="RHF87429.1"/>
    </source>
</evidence>
<gene>
    <name evidence="3" type="ORF">DW654_01305</name>
    <name evidence="2" type="ORF">DW914_05990</name>
    <name evidence="1" type="ORF">ERS852444_01614</name>
</gene>
<protein>
    <submittedName>
        <fullName evidence="1">Uncharacterized protein</fullName>
    </submittedName>
</protein>
<evidence type="ECO:0000313" key="5">
    <source>
        <dbReference type="Proteomes" id="UP000283492"/>
    </source>
</evidence>
<dbReference type="RefSeq" id="WP_055168995.1">
    <property type="nucleotide sequence ID" value="NZ_CABJFX010000007.1"/>
</dbReference>
<reference evidence="5 6" key="2">
    <citation type="submission" date="2018-08" db="EMBL/GenBank/DDBJ databases">
        <title>A genome reference for cultivated species of the human gut microbiota.</title>
        <authorList>
            <person name="Zou Y."/>
            <person name="Xue W."/>
            <person name="Luo G."/>
        </authorList>
    </citation>
    <scope>NUCLEOTIDE SEQUENCE [LARGE SCALE GENOMIC DNA]</scope>
    <source>
        <strain evidence="3 6">AM23-23AC</strain>
        <strain evidence="2 5">AM42-1AC</strain>
    </source>
</reference>
<dbReference type="EMBL" id="CYXX01000010">
    <property type="protein sequence ID" value="CUN03929.1"/>
    <property type="molecule type" value="Genomic_DNA"/>
</dbReference>
<evidence type="ECO:0000313" key="6">
    <source>
        <dbReference type="Proteomes" id="UP000283701"/>
    </source>
</evidence>
<dbReference type="InterPro" id="IPR045738">
    <property type="entry name" value="DUF6088"/>
</dbReference>
<dbReference type="Pfam" id="PF19570">
    <property type="entry name" value="DUF6088"/>
    <property type="match status" value="1"/>
</dbReference>
<organism evidence="1 4">
    <name type="scientific">Roseburia inulinivorans</name>
    <dbReference type="NCBI Taxonomy" id="360807"/>
    <lineage>
        <taxon>Bacteria</taxon>
        <taxon>Bacillati</taxon>
        <taxon>Bacillota</taxon>
        <taxon>Clostridia</taxon>
        <taxon>Lachnospirales</taxon>
        <taxon>Lachnospiraceae</taxon>
        <taxon>Roseburia</taxon>
    </lineage>
</organism>
<proteinExistence type="predicted"/>
<dbReference type="Proteomes" id="UP000283492">
    <property type="component" value="Unassembled WGS sequence"/>
</dbReference>
<evidence type="ECO:0000313" key="2">
    <source>
        <dbReference type="EMBL" id="RHA90048.1"/>
    </source>
</evidence>
<accession>A0A173TP03</accession>
<evidence type="ECO:0000313" key="1">
    <source>
        <dbReference type="EMBL" id="CUN03929.1"/>
    </source>
</evidence>
<dbReference type="EMBL" id="QRHP01000001">
    <property type="protein sequence ID" value="RHF87429.1"/>
    <property type="molecule type" value="Genomic_DNA"/>
</dbReference>
<reference evidence="1 4" key="1">
    <citation type="submission" date="2015-09" db="EMBL/GenBank/DDBJ databases">
        <authorList>
            <consortium name="Pathogen Informatics"/>
        </authorList>
    </citation>
    <scope>NUCLEOTIDE SEQUENCE [LARGE SCALE GENOMIC DNA]</scope>
    <source>
        <strain evidence="1 4">2789STDY5608887</strain>
    </source>
</reference>
<dbReference type="Proteomes" id="UP000283701">
    <property type="component" value="Unassembled WGS sequence"/>
</dbReference>